<evidence type="ECO:0000256" key="1">
    <source>
        <dbReference type="ARBA" id="ARBA00022450"/>
    </source>
</evidence>
<evidence type="ECO:0000259" key="4">
    <source>
        <dbReference type="PROSITE" id="PS50075"/>
    </source>
</evidence>
<keyword evidence="2" id="KW-0597">Phosphoprotein</keyword>
<dbReference type="Gene3D" id="1.10.1200.10">
    <property type="entry name" value="ACP-like"/>
    <property type="match status" value="1"/>
</dbReference>
<protein>
    <recommendedName>
        <fullName evidence="4">Carrier domain-containing protein</fullName>
    </recommendedName>
</protein>
<feature type="compositionally biased region" description="Low complexity" evidence="3">
    <location>
        <begin position="66"/>
        <end position="76"/>
    </location>
</feature>
<dbReference type="EMBL" id="JELX01000617">
    <property type="protein sequence ID" value="KYF63391.1"/>
    <property type="molecule type" value="Genomic_DNA"/>
</dbReference>
<dbReference type="Pfam" id="PF00550">
    <property type="entry name" value="PP-binding"/>
    <property type="match status" value="1"/>
</dbReference>
<feature type="non-terminal residue" evidence="5">
    <location>
        <position position="1"/>
    </location>
</feature>
<dbReference type="InterPro" id="IPR009081">
    <property type="entry name" value="PP-bd_ACP"/>
</dbReference>
<dbReference type="PROSITE" id="PS50075">
    <property type="entry name" value="CARRIER"/>
    <property type="match status" value="1"/>
</dbReference>
<dbReference type="SUPFAM" id="SSF47336">
    <property type="entry name" value="ACP-like"/>
    <property type="match status" value="1"/>
</dbReference>
<dbReference type="InterPro" id="IPR006162">
    <property type="entry name" value="Ppantetheine_attach_site"/>
</dbReference>
<dbReference type="PROSITE" id="PS00012">
    <property type="entry name" value="PHOSPHOPANTETHEINE"/>
    <property type="match status" value="1"/>
</dbReference>
<evidence type="ECO:0000256" key="2">
    <source>
        <dbReference type="ARBA" id="ARBA00022553"/>
    </source>
</evidence>
<evidence type="ECO:0000313" key="6">
    <source>
        <dbReference type="Proteomes" id="UP000075604"/>
    </source>
</evidence>
<reference evidence="5 6" key="1">
    <citation type="submission" date="2014-02" db="EMBL/GenBank/DDBJ databases">
        <title>The small core and large imbalanced accessory genome model reveals a collaborative survival strategy of Sorangium cellulosum strains in nature.</title>
        <authorList>
            <person name="Han K."/>
            <person name="Peng R."/>
            <person name="Blom J."/>
            <person name="Li Y.-Z."/>
        </authorList>
    </citation>
    <scope>NUCLEOTIDE SEQUENCE [LARGE SCALE GENOMIC DNA]</scope>
    <source>
        <strain evidence="5 6">So0157-18</strain>
    </source>
</reference>
<dbReference type="Proteomes" id="UP000075604">
    <property type="component" value="Unassembled WGS sequence"/>
</dbReference>
<organism evidence="5 6">
    <name type="scientific">Sorangium cellulosum</name>
    <name type="common">Polyangium cellulosum</name>
    <dbReference type="NCBI Taxonomy" id="56"/>
    <lineage>
        <taxon>Bacteria</taxon>
        <taxon>Pseudomonadati</taxon>
        <taxon>Myxococcota</taxon>
        <taxon>Polyangia</taxon>
        <taxon>Polyangiales</taxon>
        <taxon>Polyangiaceae</taxon>
        <taxon>Sorangium</taxon>
    </lineage>
</organism>
<name>A0A150Q5Z7_SORCE</name>
<gene>
    <name evidence="5" type="ORF">BE04_17155</name>
</gene>
<dbReference type="GO" id="GO:0031177">
    <property type="term" value="F:phosphopantetheine binding"/>
    <property type="evidence" value="ECO:0007669"/>
    <property type="project" value="InterPro"/>
</dbReference>
<comment type="caution">
    <text evidence="5">The sequence shown here is derived from an EMBL/GenBank/DDBJ whole genome shotgun (WGS) entry which is preliminary data.</text>
</comment>
<keyword evidence="1" id="KW-0596">Phosphopantetheine</keyword>
<dbReference type="InterPro" id="IPR036736">
    <property type="entry name" value="ACP-like_sf"/>
</dbReference>
<dbReference type="SMART" id="SM01294">
    <property type="entry name" value="PKS_PP_betabranch"/>
    <property type="match status" value="1"/>
</dbReference>
<sequence>IDSLTGVLQIGRDKLDLDQPFLEMGVDSIMAVDIINQINKGLTVRLKTTDLFNLTTPRMLLDHLLANAEEPSNDAAAPPPNAPAREEPAAPPPAAGAAGDDELRDLLRRLGSGESVELGQLLELSKSNAQEETSQR</sequence>
<dbReference type="AlphaFoldDB" id="A0A150Q5Z7"/>
<accession>A0A150Q5Z7</accession>
<feature type="domain" description="Carrier" evidence="4">
    <location>
        <begin position="1"/>
        <end position="68"/>
    </location>
</feature>
<evidence type="ECO:0000256" key="3">
    <source>
        <dbReference type="SAM" id="MobiDB-lite"/>
    </source>
</evidence>
<proteinExistence type="predicted"/>
<dbReference type="InterPro" id="IPR020806">
    <property type="entry name" value="PKS_PP-bd"/>
</dbReference>
<dbReference type="SMART" id="SM00823">
    <property type="entry name" value="PKS_PP"/>
    <property type="match status" value="1"/>
</dbReference>
<evidence type="ECO:0000313" key="5">
    <source>
        <dbReference type="EMBL" id="KYF63391.1"/>
    </source>
</evidence>
<feature type="region of interest" description="Disordered" evidence="3">
    <location>
        <begin position="65"/>
        <end position="110"/>
    </location>
</feature>